<dbReference type="Proteomes" id="UP000383932">
    <property type="component" value="Unassembled WGS sequence"/>
</dbReference>
<evidence type="ECO:0000313" key="4">
    <source>
        <dbReference type="Proteomes" id="UP000383932"/>
    </source>
</evidence>
<feature type="compositionally biased region" description="Basic residues" evidence="1">
    <location>
        <begin position="86"/>
        <end position="109"/>
    </location>
</feature>
<dbReference type="EMBL" id="SSOP01000332">
    <property type="protein sequence ID" value="KAB5589004.1"/>
    <property type="molecule type" value="Genomic_DNA"/>
</dbReference>
<feature type="compositionally biased region" description="Polar residues" evidence="1">
    <location>
        <begin position="439"/>
        <end position="457"/>
    </location>
</feature>
<reference evidence="3 4" key="1">
    <citation type="journal article" date="2019" name="Fungal Biol. Biotechnol.">
        <title>Draft genome sequence of fastidious pathogen Ceratobasidium theobromae, which causes vascular-streak dieback in Theobroma cacao.</title>
        <authorList>
            <person name="Ali S.S."/>
            <person name="Asman A."/>
            <person name="Shao J."/>
            <person name="Firmansyah A.P."/>
            <person name="Susilo A.W."/>
            <person name="Rosmana A."/>
            <person name="McMahon P."/>
            <person name="Junaid M."/>
            <person name="Guest D."/>
            <person name="Kheng T.Y."/>
            <person name="Meinhardt L.W."/>
            <person name="Bailey B.A."/>
        </authorList>
    </citation>
    <scope>NUCLEOTIDE SEQUENCE [LARGE SCALE GENOMIC DNA]</scope>
    <source>
        <strain evidence="3 4">CT2</strain>
    </source>
</reference>
<feature type="region of interest" description="Disordered" evidence="1">
    <location>
        <begin position="59"/>
        <end position="120"/>
    </location>
</feature>
<sequence length="457" mass="48293">MVKFAPQVVTAIIGFAVAVEALASPNAENRLSNSYQSRMVRLRAPSSAESLVGGPWFEKSDAAEVPSPPSPPHSPLSDGQGELHDRRFRHRKHRKHGKSNHRHSDRRRYKDPSLVASTSNVTGNTTATEVRHAFYFVKGQDVGYLPKGVDGHSLVARGASDSLIPIVGLIHGLEGIVELVPELLDGVLGPALGGLVISPNEHGAQALNSPTTESSYTFAATTKDPSTIWLVDEGELAQPGTGSLDTAERMVSLQMAFVDPKSGEYQAFCATYERDPTKPVVLGVVPCQQAGPSESQMFAYNPETNVLRAIWNKVPGGRAIKKRQVMVGEPGSGVQTDGAEGAIVLVFQAANATTSNSVNAHDMLSQGMSNVDNSTMNSFHVGMNGGFNSVANGTSGGWSVSLEPHNDLDALPSSTVVGGEPATSVTGQMLGTDRGSMFSEPTQMKEASSLVPSPTPS</sequence>
<feature type="signal peptide" evidence="2">
    <location>
        <begin position="1"/>
        <end position="23"/>
    </location>
</feature>
<evidence type="ECO:0000256" key="1">
    <source>
        <dbReference type="SAM" id="MobiDB-lite"/>
    </source>
</evidence>
<feature type="region of interest" description="Disordered" evidence="1">
    <location>
        <begin position="414"/>
        <end position="457"/>
    </location>
</feature>
<keyword evidence="2" id="KW-0732">Signal</keyword>
<dbReference type="OrthoDB" id="3362371at2759"/>
<organism evidence="3 4">
    <name type="scientific">Ceratobasidium theobromae</name>
    <dbReference type="NCBI Taxonomy" id="1582974"/>
    <lineage>
        <taxon>Eukaryota</taxon>
        <taxon>Fungi</taxon>
        <taxon>Dikarya</taxon>
        <taxon>Basidiomycota</taxon>
        <taxon>Agaricomycotina</taxon>
        <taxon>Agaricomycetes</taxon>
        <taxon>Cantharellales</taxon>
        <taxon>Ceratobasidiaceae</taxon>
        <taxon>Ceratobasidium</taxon>
    </lineage>
</organism>
<evidence type="ECO:0000256" key="2">
    <source>
        <dbReference type="SAM" id="SignalP"/>
    </source>
</evidence>
<keyword evidence="4" id="KW-1185">Reference proteome</keyword>
<dbReference type="AlphaFoldDB" id="A0A5N5QBG1"/>
<evidence type="ECO:0000313" key="3">
    <source>
        <dbReference type="EMBL" id="KAB5589004.1"/>
    </source>
</evidence>
<accession>A0A5N5QBG1</accession>
<name>A0A5N5QBG1_9AGAM</name>
<proteinExistence type="predicted"/>
<comment type="caution">
    <text evidence="3">The sequence shown here is derived from an EMBL/GenBank/DDBJ whole genome shotgun (WGS) entry which is preliminary data.</text>
</comment>
<protein>
    <submittedName>
        <fullName evidence="3">Uncharacterized protein</fullName>
    </submittedName>
</protein>
<gene>
    <name evidence="3" type="ORF">CTheo_7554</name>
</gene>
<feature type="chain" id="PRO_5024380514" evidence="2">
    <location>
        <begin position="24"/>
        <end position="457"/>
    </location>
</feature>